<accession>A0ABD1MCG5</accession>
<keyword evidence="2" id="KW-1133">Transmembrane helix</keyword>
<keyword evidence="2" id="KW-0472">Membrane</keyword>
<dbReference type="AlphaFoldDB" id="A0ABD1MCG5"/>
<feature type="transmembrane region" description="Helical" evidence="2">
    <location>
        <begin position="202"/>
        <end position="219"/>
    </location>
</feature>
<evidence type="ECO:0000313" key="3">
    <source>
        <dbReference type="EMBL" id="KAL2333477.1"/>
    </source>
</evidence>
<reference evidence="3 4" key="1">
    <citation type="submission" date="2024-08" db="EMBL/GenBank/DDBJ databases">
        <title>Insights into the chromosomal genome structure of Flemingia macrophylla.</title>
        <authorList>
            <person name="Ding Y."/>
            <person name="Zhao Y."/>
            <person name="Bi W."/>
            <person name="Wu M."/>
            <person name="Zhao G."/>
            <person name="Gong Y."/>
            <person name="Li W."/>
            <person name="Zhang P."/>
        </authorList>
    </citation>
    <scope>NUCLEOTIDE SEQUENCE [LARGE SCALE GENOMIC DNA]</scope>
    <source>
        <strain evidence="3">DYQJB</strain>
        <tissue evidence="3">Leaf</tissue>
    </source>
</reference>
<dbReference type="Proteomes" id="UP001603857">
    <property type="component" value="Unassembled WGS sequence"/>
</dbReference>
<evidence type="ECO:0000256" key="1">
    <source>
        <dbReference type="SAM" id="MobiDB-lite"/>
    </source>
</evidence>
<name>A0ABD1MCG5_9FABA</name>
<evidence type="ECO:0000256" key="2">
    <source>
        <dbReference type="SAM" id="Phobius"/>
    </source>
</evidence>
<protein>
    <submittedName>
        <fullName evidence="3">Uncharacterized protein</fullName>
    </submittedName>
</protein>
<keyword evidence="2" id="KW-0812">Transmembrane</keyword>
<feature type="compositionally biased region" description="Low complexity" evidence="1">
    <location>
        <begin position="39"/>
        <end position="52"/>
    </location>
</feature>
<keyword evidence="4" id="KW-1185">Reference proteome</keyword>
<sequence>MFKSKSAISSTSTVIVPTFTALILFSFTMHSEYSVVYAPSSRGTRRSPGGSPVPESRWTNQSQPYCPPPVRAAAAKYSSPLSVLAATLRRLARMPGSEGAVEARGVQVCSVLLLRVLVRHVSVRPRGGRRSLARNLLRDEASTARGGVDAPGRSRSAELRRGGGFRDRFGEFGVGMRKNLCFHFKLLCHCILGSRIFNLQRFLFFSSIPFGFCLHFLFAS</sequence>
<feature type="region of interest" description="Disordered" evidence="1">
    <location>
        <begin position="38"/>
        <end position="65"/>
    </location>
</feature>
<gene>
    <name evidence="3" type="ORF">Fmac_014690</name>
</gene>
<proteinExistence type="predicted"/>
<feature type="transmembrane region" description="Helical" evidence="2">
    <location>
        <begin position="6"/>
        <end position="27"/>
    </location>
</feature>
<organism evidence="3 4">
    <name type="scientific">Flemingia macrophylla</name>
    <dbReference type="NCBI Taxonomy" id="520843"/>
    <lineage>
        <taxon>Eukaryota</taxon>
        <taxon>Viridiplantae</taxon>
        <taxon>Streptophyta</taxon>
        <taxon>Embryophyta</taxon>
        <taxon>Tracheophyta</taxon>
        <taxon>Spermatophyta</taxon>
        <taxon>Magnoliopsida</taxon>
        <taxon>eudicotyledons</taxon>
        <taxon>Gunneridae</taxon>
        <taxon>Pentapetalae</taxon>
        <taxon>rosids</taxon>
        <taxon>fabids</taxon>
        <taxon>Fabales</taxon>
        <taxon>Fabaceae</taxon>
        <taxon>Papilionoideae</taxon>
        <taxon>50 kb inversion clade</taxon>
        <taxon>NPAAA clade</taxon>
        <taxon>indigoferoid/millettioid clade</taxon>
        <taxon>Phaseoleae</taxon>
        <taxon>Flemingia</taxon>
    </lineage>
</organism>
<evidence type="ECO:0000313" key="4">
    <source>
        <dbReference type="Proteomes" id="UP001603857"/>
    </source>
</evidence>
<dbReference type="EMBL" id="JBGMDY010000005">
    <property type="protein sequence ID" value="KAL2333477.1"/>
    <property type="molecule type" value="Genomic_DNA"/>
</dbReference>
<comment type="caution">
    <text evidence="3">The sequence shown here is derived from an EMBL/GenBank/DDBJ whole genome shotgun (WGS) entry which is preliminary data.</text>
</comment>